<evidence type="ECO:0000313" key="4">
    <source>
        <dbReference type="Proteomes" id="UP000271098"/>
    </source>
</evidence>
<evidence type="ECO:0000256" key="1">
    <source>
        <dbReference type="ARBA" id="ARBA00022857"/>
    </source>
</evidence>
<dbReference type="Gene3D" id="3.40.50.720">
    <property type="entry name" value="NAD(P)-binding Rossmann-like Domain"/>
    <property type="match status" value="2"/>
</dbReference>
<dbReference type="EMBL" id="UYRT01083982">
    <property type="protein sequence ID" value="VDN28201.1"/>
    <property type="molecule type" value="Genomic_DNA"/>
</dbReference>
<dbReference type="OrthoDB" id="7482721at2759"/>
<sequence length="155" mass="17942">MLKDFVKLKPGDLIVQNGANSSVGRAVIQLAKNWGLRTVNVIRERPDFTEVANELKALGANEVFTEKQLKEAKIFQAPTGPFIFKNIQLRGFWMSHWYTMEENKAERDVMFKELADLVRDGKFRPPNFDKFKLEDWKSAIANTINSVERKQLFVH</sequence>
<keyword evidence="2" id="KW-0560">Oxidoreductase</keyword>
<dbReference type="GO" id="GO:0005739">
    <property type="term" value="C:mitochondrion"/>
    <property type="evidence" value="ECO:0007669"/>
    <property type="project" value="TreeGrafter"/>
</dbReference>
<dbReference type="InterPro" id="IPR036291">
    <property type="entry name" value="NAD(P)-bd_dom_sf"/>
</dbReference>
<evidence type="ECO:0000256" key="2">
    <source>
        <dbReference type="ARBA" id="ARBA00023002"/>
    </source>
</evidence>
<reference evidence="5" key="1">
    <citation type="submission" date="2016-06" db="UniProtKB">
        <authorList>
            <consortium name="WormBaseParasite"/>
        </authorList>
    </citation>
    <scope>IDENTIFICATION</scope>
</reference>
<gene>
    <name evidence="3" type="ORF">GPUH_LOCUS16603</name>
</gene>
<dbReference type="InterPro" id="IPR051034">
    <property type="entry name" value="Mito_Enoyl-ACP_Reductase"/>
</dbReference>
<keyword evidence="4" id="KW-1185">Reference proteome</keyword>
<dbReference type="Proteomes" id="UP000271098">
    <property type="component" value="Unassembled WGS sequence"/>
</dbReference>
<dbReference type="PANTHER" id="PTHR43981:SF2">
    <property type="entry name" value="ENOYL-[ACYL-CARRIER-PROTEIN] REDUCTASE, MITOCHONDRIAL"/>
    <property type="match status" value="1"/>
</dbReference>
<evidence type="ECO:0000313" key="3">
    <source>
        <dbReference type="EMBL" id="VDN28201.1"/>
    </source>
</evidence>
<dbReference type="WBParaSite" id="GPUH_0001662301-mRNA-1">
    <property type="protein sequence ID" value="GPUH_0001662301-mRNA-1"/>
    <property type="gene ID" value="GPUH_0001662301"/>
</dbReference>
<evidence type="ECO:0000313" key="5">
    <source>
        <dbReference type="WBParaSite" id="GPUH_0001662301-mRNA-1"/>
    </source>
</evidence>
<dbReference type="AlphaFoldDB" id="A0A183E6L0"/>
<reference evidence="3 4" key="2">
    <citation type="submission" date="2018-11" db="EMBL/GenBank/DDBJ databases">
        <authorList>
            <consortium name="Pathogen Informatics"/>
        </authorList>
    </citation>
    <scope>NUCLEOTIDE SEQUENCE [LARGE SCALE GENOMIC DNA]</scope>
</reference>
<dbReference type="GO" id="GO:0006631">
    <property type="term" value="P:fatty acid metabolic process"/>
    <property type="evidence" value="ECO:0007669"/>
    <property type="project" value="TreeGrafter"/>
</dbReference>
<dbReference type="SUPFAM" id="SSF51735">
    <property type="entry name" value="NAD(P)-binding Rossmann-fold domains"/>
    <property type="match status" value="1"/>
</dbReference>
<dbReference type="PANTHER" id="PTHR43981">
    <property type="entry name" value="ENOYL-[ACYL-CARRIER-PROTEIN] REDUCTASE, MITOCHONDRIAL"/>
    <property type="match status" value="1"/>
</dbReference>
<proteinExistence type="predicted"/>
<organism evidence="5">
    <name type="scientific">Gongylonema pulchrum</name>
    <dbReference type="NCBI Taxonomy" id="637853"/>
    <lineage>
        <taxon>Eukaryota</taxon>
        <taxon>Metazoa</taxon>
        <taxon>Ecdysozoa</taxon>
        <taxon>Nematoda</taxon>
        <taxon>Chromadorea</taxon>
        <taxon>Rhabditida</taxon>
        <taxon>Spirurina</taxon>
        <taxon>Spiruromorpha</taxon>
        <taxon>Spiruroidea</taxon>
        <taxon>Gongylonematidae</taxon>
        <taxon>Gongylonema</taxon>
    </lineage>
</organism>
<protein>
    <submittedName>
        <fullName evidence="5">ADH_zinc_N domain-containing protein</fullName>
    </submittedName>
</protein>
<keyword evidence="1" id="KW-0521">NADP</keyword>
<name>A0A183E6L0_9BILA</name>
<accession>A0A183E6L0</accession>
<dbReference type="GO" id="GO:0016491">
    <property type="term" value="F:oxidoreductase activity"/>
    <property type="evidence" value="ECO:0007669"/>
    <property type="project" value="UniProtKB-KW"/>
</dbReference>